<dbReference type="InterPro" id="IPR025905">
    <property type="entry name" value="NVEALA"/>
</dbReference>
<accession>A0A2A6E4G6</accession>
<dbReference type="Pfam" id="PF14055">
    <property type="entry name" value="NVEALA"/>
    <property type="match status" value="1"/>
</dbReference>
<proteinExistence type="predicted"/>
<dbReference type="EMBL" id="NSLJ01000063">
    <property type="protein sequence ID" value="PDP41576.1"/>
    <property type="molecule type" value="Genomic_DNA"/>
</dbReference>
<protein>
    <recommendedName>
        <fullName evidence="3">NVEALA protein</fullName>
    </recommendedName>
</protein>
<organism evidence="1 2">
    <name type="scientific">Tannerella forsythia</name>
    <name type="common">Bacteroides forsythus</name>
    <dbReference type="NCBI Taxonomy" id="28112"/>
    <lineage>
        <taxon>Bacteria</taxon>
        <taxon>Pseudomonadati</taxon>
        <taxon>Bacteroidota</taxon>
        <taxon>Bacteroidia</taxon>
        <taxon>Bacteroidales</taxon>
        <taxon>Tannerellaceae</taxon>
        <taxon>Tannerella</taxon>
    </lineage>
</organism>
<reference evidence="1 2" key="1">
    <citation type="submission" date="2017-09" db="EMBL/GenBank/DDBJ databases">
        <title>Phase variable restriction modification systems are present in the genome sequences of periodontal pathogens Prevotella intermedia, Tannerella forsythia and Porphyromonas gingivalis.</title>
        <authorList>
            <person name="Haigh R.D."/>
            <person name="Crawford L."/>
            <person name="Ralph J."/>
            <person name="Wanford J."/>
            <person name="Vartoukian S.R."/>
            <person name="Hijazib K."/>
            <person name="Wade W."/>
            <person name="Oggioni M.R."/>
        </authorList>
    </citation>
    <scope>NUCLEOTIDE SEQUENCE [LARGE SCALE GENOMIC DNA]</scope>
    <source>
        <strain evidence="1 2">WW11663</strain>
    </source>
</reference>
<name>A0A2A6E4G6_TANFO</name>
<evidence type="ECO:0000313" key="1">
    <source>
        <dbReference type="EMBL" id="PDP41576.1"/>
    </source>
</evidence>
<dbReference type="Proteomes" id="UP000219259">
    <property type="component" value="Unassembled WGS sequence"/>
</dbReference>
<dbReference type="AlphaFoldDB" id="A0A2A6E4G6"/>
<evidence type="ECO:0000313" key="2">
    <source>
        <dbReference type="Proteomes" id="UP000219259"/>
    </source>
</evidence>
<sequence>MKTKILRGVFALAVTVAAGYGVNQSMQKDTDLSEMALSNVEALGQYLEDGCDGCHIPNYGRVPRTESCKLELGGGYFTASVRRVCDITPNSASTCTLVECGGYF</sequence>
<dbReference type="RefSeq" id="WP_097531662.1">
    <property type="nucleotide sequence ID" value="NZ_NSLJ01000063.1"/>
</dbReference>
<comment type="caution">
    <text evidence="1">The sequence shown here is derived from an EMBL/GenBank/DDBJ whole genome shotgun (WGS) entry which is preliminary data.</text>
</comment>
<evidence type="ECO:0008006" key="3">
    <source>
        <dbReference type="Google" id="ProtNLM"/>
    </source>
</evidence>
<gene>
    <name evidence="1" type="ORF">CLI86_13495</name>
</gene>